<dbReference type="AlphaFoldDB" id="A0A364WR42"/>
<dbReference type="EMBL" id="CP043451">
    <property type="protein sequence ID" value="QEM06101.1"/>
    <property type="molecule type" value="Genomic_DNA"/>
</dbReference>
<feature type="chain" id="PRO_5045018546" description="Porin" evidence="1">
    <location>
        <begin position="26"/>
        <end position="419"/>
    </location>
</feature>
<evidence type="ECO:0000313" key="4">
    <source>
        <dbReference type="Proteomes" id="UP000250557"/>
    </source>
</evidence>
<dbReference type="InterPro" id="IPR023614">
    <property type="entry name" value="Porin_dom_sf"/>
</dbReference>
<evidence type="ECO:0000313" key="5">
    <source>
        <dbReference type="Proteomes" id="UP000251402"/>
    </source>
</evidence>
<feature type="signal peptide" evidence="1">
    <location>
        <begin position="1"/>
        <end position="25"/>
    </location>
</feature>
<dbReference type="RefSeq" id="WP_112571277.1">
    <property type="nucleotide sequence ID" value="NZ_CP043450.1"/>
</dbReference>
<dbReference type="Proteomes" id="UP000251402">
    <property type="component" value="Chromosome"/>
</dbReference>
<dbReference type="Proteomes" id="UP000250557">
    <property type="component" value="Chromosome"/>
</dbReference>
<dbReference type="KEGG" id="mrub:DEO27_027610"/>
<evidence type="ECO:0000313" key="2">
    <source>
        <dbReference type="EMBL" id="QEM06101.1"/>
    </source>
</evidence>
<evidence type="ECO:0008006" key="6">
    <source>
        <dbReference type="Google" id="ProtNLM"/>
    </source>
</evidence>
<accession>A0A364WR42</accession>
<reference evidence="3 4" key="1">
    <citation type="submission" date="2019-08" db="EMBL/GenBank/DDBJ databases">
        <title>Comparative genome analysis confer to the adaptation heavy metal polluted environment.</title>
        <authorList>
            <person name="Li Y."/>
        </authorList>
    </citation>
    <scope>NUCLEOTIDE SEQUENCE [LARGE SCALE GENOMIC DNA]</scope>
    <source>
        <strain evidence="3">P1</strain>
        <strain evidence="2 4">P2</strain>
    </source>
</reference>
<name>A0A364WR42_9SPHI</name>
<protein>
    <recommendedName>
        <fullName evidence="6">Porin</fullName>
    </recommendedName>
</protein>
<keyword evidence="5" id="KW-1185">Reference proteome</keyword>
<keyword evidence="1" id="KW-0732">Signal</keyword>
<evidence type="ECO:0000313" key="3">
    <source>
        <dbReference type="EMBL" id="QEM13618.1"/>
    </source>
</evidence>
<evidence type="ECO:0000256" key="1">
    <source>
        <dbReference type="SAM" id="SignalP"/>
    </source>
</evidence>
<organism evidence="3 5">
    <name type="scientific">Mucilaginibacter rubeus</name>
    <dbReference type="NCBI Taxonomy" id="2027860"/>
    <lineage>
        <taxon>Bacteria</taxon>
        <taxon>Pseudomonadati</taxon>
        <taxon>Bacteroidota</taxon>
        <taxon>Sphingobacteriia</taxon>
        <taxon>Sphingobacteriales</taxon>
        <taxon>Sphingobacteriaceae</taxon>
        <taxon>Mucilaginibacter</taxon>
    </lineage>
</organism>
<sequence length="419" mass="48450">MGRFKYWIAVVLSVPLLFFSLLLHAQTADTTKKVTFTDSATRPHPFQYDKDSGLQYKQGDFTLTTWAYAESLFSPGDYPAFRRVRQGMEFKLPAYNFRINGEKYRTVLFYEVDFTDNKFFQATKRFKDWENLFISFQNADDPNKFRILFGENTHILSREDNLSSGNLPTINRSLILEEHGSVNNFGVQWGLQIQKQINPTMLLQFAMQDNRGSMNTDTPRYQFWKDIAVKVTKTLITPTGKCPERLNVGIAIDRTADITNRSFVFASAINQVSLGSTPATGNKFSFENNLDYTNSLGEHLYTFEYETIYSRYSDQGLNLAGGYAMLQFQLFDKESTGDLVPFAMYDLVNLSNRVQTATEQAIRLGFNYNLPFTHKLVNFHVEYAKHFLNGSSQIISPGQRNFDEFRFEFRVNVARYLRF</sequence>
<dbReference type="EMBL" id="CP043450">
    <property type="protein sequence ID" value="QEM13618.1"/>
    <property type="molecule type" value="Genomic_DNA"/>
</dbReference>
<gene>
    <name evidence="3" type="ORF">DEO27_027610</name>
    <name evidence="2" type="ORF">DIU31_022255</name>
</gene>
<dbReference type="Gene3D" id="2.40.160.10">
    <property type="entry name" value="Porin"/>
    <property type="match status" value="1"/>
</dbReference>
<dbReference type="OrthoDB" id="798955at2"/>
<proteinExistence type="predicted"/>